<name>A0A8K0XKR4_9AGAR</name>
<organism evidence="2 3">
    <name type="scientific">Cristinia sonorae</name>
    <dbReference type="NCBI Taxonomy" id="1940300"/>
    <lineage>
        <taxon>Eukaryota</taxon>
        <taxon>Fungi</taxon>
        <taxon>Dikarya</taxon>
        <taxon>Basidiomycota</taxon>
        <taxon>Agaricomycotina</taxon>
        <taxon>Agaricomycetes</taxon>
        <taxon>Agaricomycetidae</taxon>
        <taxon>Agaricales</taxon>
        <taxon>Pleurotineae</taxon>
        <taxon>Stephanosporaceae</taxon>
        <taxon>Cristinia</taxon>
    </lineage>
</organism>
<protein>
    <submittedName>
        <fullName evidence="2">Uncharacterized protein</fullName>
    </submittedName>
</protein>
<dbReference type="InterPro" id="IPR034444">
    <property type="entry name" value="Nuo17.8"/>
</dbReference>
<dbReference type="OrthoDB" id="2120038at2759"/>
<dbReference type="PANTHER" id="PTHR42100:SF1">
    <property type="entry name" value="OXIDOREDUCTASE 178 KDA SUBUNIT, PUTATIVE (AFU_ORTHOLOGUE AFUA_8G04320)-RELATED"/>
    <property type="match status" value="1"/>
</dbReference>
<feature type="region of interest" description="Disordered" evidence="1">
    <location>
        <begin position="21"/>
        <end position="41"/>
    </location>
</feature>
<evidence type="ECO:0000313" key="3">
    <source>
        <dbReference type="Proteomes" id="UP000813824"/>
    </source>
</evidence>
<dbReference type="Proteomes" id="UP000813824">
    <property type="component" value="Unassembled WGS sequence"/>
</dbReference>
<dbReference type="AlphaFoldDB" id="A0A8K0XKR4"/>
<reference evidence="2" key="1">
    <citation type="journal article" date="2021" name="New Phytol.">
        <title>Evolutionary innovations through gain and loss of genes in the ectomycorrhizal Boletales.</title>
        <authorList>
            <person name="Wu G."/>
            <person name="Miyauchi S."/>
            <person name="Morin E."/>
            <person name="Kuo A."/>
            <person name="Drula E."/>
            <person name="Varga T."/>
            <person name="Kohler A."/>
            <person name="Feng B."/>
            <person name="Cao Y."/>
            <person name="Lipzen A."/>
            <person name="Daum C."/>
            <person name="Hundley H."/>
            <person name="Pangilinan J."/>
            <person name="Johnson J."/>
            <person name="Barry K."/>
            <person name="LaButti K."/>
            <person name="Ng V."/>
            <person name="Ahrendt S."/>
            <person name="Min B."/>
            <person name="Choi I.G."/>
            <person name="Park H."/>
            <person name="Plett J.M."/>
            <person name="Magnuson J."/>
            <person name="Spatafora J.W."/>
            <person name="Nagy L.G."/>
            <person name="Henrissat B."/>
            <person name="Grigoriev I.V."/>
            <person name="Yang Z.L."/>
            <person name="Xu J."/>
            <person name="Martin F.M."/>
        </authorList>
    </citation>
    <scope>NUCLEOTIDE SEQUENCE</scope>
    <source>
        <strain evidence="2">KKN 215</strain>
    </source>
</reference>
<dbReference type="PANTHER" id="PTHR42100">
    <property type="entry name" value="OXIDOREDUCTASE 178 KDA SUBUNIT, PUTATIVE (AFU_ORTHOLOGUE AFUA_8G04320)-RELATED"/>
    <property type="match status" value="1"/>
</dbReference>
<dbReference type="GO" id="GO:0005739">
    <property type="term" value="C:mitochondrion"/>
    <property type="evidence" value="ECO:0007669"/>
    <property type="project" value="InterPro"/>
</dbReference>
<comment type="caution">
    <text evidence="2">The sequence shown here is derived from an EMBL/GenBank/DDBJ whole genome shotgun (WGS) entry which is preliminary data.</text>
</comment>
<accession>A0A8K0XKR4</accession>
<sequence length="160" mass="17889">MALARAGSLLLRQQAARPLTHQTRLASTHAEDPHHHDAHHGQELTFPKENFSSHVWGKAIAVALGVAAFYKFAPSPGEDNYVSRLVEYYKVPAEYWQELNKQHLFLSAASQADTLVIADAKKSPIHRYRYPQSLEQFSPHLQAVGKSVDLSDVVVKGDHE</sequence>
<feature type="compositionally biased region" description="Basic and acidic residues" evidence="1">
    <location>
        <begin position="29"/>
        <end position="41"/>
    </location>
</feature>
<dbReference type="EMBL" id="JAEVFJ010000047">
    <property type="protein sequence ID" value="KAH8083814.1"/>
    <property type="molecule type" value="Genomic_DNA"/>
</dbReference>
<evidence type="ECO:0000256" key="1">
    <source>
        <dbReference type="SAM" id="MobiDB-lite"/>
    </source>
</evidence>
<evidence type="ECO:0000313" key="2">
    <source>
        <dbReference type="EMBL" id="KAH8083814.1"/>
    </source>
</evidence>
<keyword evidence="3" id="KW-1185">Reference proteome</keyword>
<gene>
    <name evidence="2" type="ORF">BXZ70DRAFT_1012126</name>
</gene>
<proteinExistence type="predicted"/>